<dbReference type="EMBL" id="QFFJ01000002">
    <property type="protein sequence ID" value="RBL89123.1"/>
    <property type="molecule type" value="Genomic_DNA"/>
</dbReference>
<dbReference type="AlphaFoldDB" id="A0A365XS18"/>
<gene>
    <name evidence="2" type="ORF">DF182_21555</name>
</gene>
<dbReference type="GO" id="GO:0005886">
    <property type="term" value="C:plasma membrane"/>
    <property type="evidence" value="ECO:0007669"/>
    <property type="project" value="TreeGrafter"/>
</dbReference>
<dbReference type="OrthoDB" id="9148343at2"/>
<proteinExistence type="predicted"/>
<dbReference type="GO" id="GO:0046872">
    <property type="term" value="F:metal ion binding"/>
    <property type="evidence" value="ECO:0007669"/>
    <property type="project" value="UniProtKB-KW"/>
</dbReference>
<reference evidence="2 3" key="1">
    <citation type="submission" date="2018-05" db="EMBL/GenBank/DDBJ databases">
        <title>Chitinophaga sp. K3CV102501T nov., isolated from isolated from a monsoon evergreen broad-leaved forest soil.</title>
        <authorList>
            <person name="Lv Y."/>
        </authorList>
    </citation>
    <scope>NUCLEOTIDE SEQUENCE [LARGE SCALE GENOMIC DNA]</scope>
    <source>
        <strain evidence="2 3">GDMCC 1.1325</strain>
    </source>
</reference>
<organism evidence="2 3">
    <name type="scientific">Chitinophaga flava</name>
    <dbReference type="NCBI Taxonomy" id="2259036"/>
    <lineage>
        <taxon>Bacteria</taxon>
        <taxon>Pseudomonadati</taxon>
        <taxon>Bacteroidota</taxon>
        <taxon>Chitinophagia</taxon>
        <taxon>Chitinophagales</taxon>
        <taxon>Chitinophagaceae</taxon>
        <taxon>Chitinophaga</taxon>
    </lineage>
</organism>
<dbReference type="PANTHER" id="PTHR12736">
    <property type="entry name" value="LANC-LIKE PROTEIN"/>
    <property type="match status" value="1"/>
</dbReference>
<evidence type="ECO:0000313" key="3">
    <source>
        <dbReference type="Proteomes" id="UP000253410"/>
    </source>
</evidence>
<dbReference type="PRINTS" id="PR01955">
    <property type="entry name" value="LANCFRANKIA"/>
</dbReference>
<dbReference type="SMART" id="SM01260">
    <property type="entry name" value="LANC_like"/>
    <property type="match status" value="1"/>
</dbReference>
<dbReference type="PRINTS" id="PR01950">
    <property type="entry name" value="LANCSUPER"/>
</dbReference>
<protein>
    <recommendedName>
        <fullName evidence="4">Lanthionine synthetase</fullName>
    </recommendedName>
</protein>
<dbReference type="PANTHER" id="PTHR12736:SF7">
    <property type="entry name" value="LANC-LIKE PROTEIN 3"/>
    <property type="match status" value="1"/>
</dbReference>
<comment type="caution">
    <text evidence="2">The sequence shown here is derived from an EMBL/GenBank/DDBJ whole genome shotgun (WGS) entry which is preliminary data.</text>
</comment>
<evidence type="ECO:0000256" key="1">
    <source>
        <dbReference type="PIRSR" id="PIRSR607822-1"/>
    </source>
</evidence>
<dbReference type="GO" id="GO:0005975">
    <property type="term" value="P:carbohydrate metabolic process"/>
    <property type="evidence" value="ECO:0007669"/>
    <property type="project" value="InterPro"/>
</dbReference>
<keyword evidence="1" id="KW-0479">Metal-binding</keyword>
<dbReference type="InterPro" id="IPR012341">
    <property type="entry name" value="6hp_glycosidase-like_sf"/>
</dbReference>
<dbReference type="Pfam" id="PF05147">
    <property type="entry name" value="LANC_like"/>
    <property type="match status" value="1"/>
</dbReference>
<feature type="binding site" evidence="1">
    <location>
        <position position="336"/>
    </location>
    <ligand>
        <name>Zn(2+)</name>
        <dbReference type="ChEBI" id="CHEBI:29105"/>
    </ligand>
</feature>
<dbReference type="Gene3D" id="1.50.10.10">
    <property type="match status" value="1"/>
</dbReference>
<dbReference type="GO" id="GO:0031179">
    <property type="term" value="P:peptide modification"/>
    <property type="evidence" value="ECO:0007669"/>
    <property type="project" value="InterPro"/>
</dbReference>
<name>A0A365XS18_9BACT</name>
<keyword evidence="1" id="KW-0862">Zinc</keyword>
<keyword evidence="3" id="KW-1185">Reference proteome</keyword>
<evidence type="ECO:0008006" key="4">
    <source>
        <dbReference type="Google" id="ProtNLM"/>
    </source>
</evidence>
<sequence>MKPILCISLVNVLNISMASLTEKDIQIIETELRRIAAVLLPAIQPEAVTQRTDLFNGSAGVILFYLRLYEHYQDPEYLQTCITAADTLLYHPDIMQQQYYTLYTGASGLLYLCIKMYETTGRQHYLDRALALVVHFKEGILRGVVQDDFLSGHAGNIFVLTYLYAYTQDKDLLVMIKALTDIMVIHARIAPQGLKWGHVKMSYDCLTGFSHGASGIAYALMQSAAYFQDEGLYYLATQALDYEMQYYDPETLNWIDLRLTSTHLREEDIFSWQLSRFREYASDTNTWAHGAAGVGMARLYAWQQLQRPDWLQHVQYALQRSLEDAQLLKRGDFTLCSGYGGIFFFLLQAAVLLERPDLRLSAQQIALQAVHNYQQYGTYNSYVPAEPMDPGLFSGLAGVGYMLLSALMPFREDTILHPVIRGTCQQAISPLYAPGEIKQRLFSRYYPNTVKQLSQYGKRLPDAADIHTLEILLQQEIAALSSATRDCFAFEYQLTAMWKAHQGLLCHTRRKELLMADAGLLQDGPQDTWLHTVFVPVEQVQFCHTQWPWHLQGGTMDAGDYYYLVQSHEYGISVFPVGKLVAFIFSNLQPGRTLQDIVTLLFGQAAGEQAAAAIITQTLMMIQQGFIKRYH</sequence>
<dbReference type="InterPro" id="IPR007822">
    <property type="entry name" value="LANC-like"/>
</dbReference>
<accession>A0A365XS18</accession>
<evidence type="ECO:0000313" key="2">
    <source>
        <dbReference type="EMBL" id="RBL89123.1"/>
    </source>
</evidence>
<dbReference type="SUPFAM" id="SSF158745">
    <property type="entry name" value="LanC-like"/>
    <property type="match status" value="1"/>
</dbReference>
<dbReference type="Proteomes" id="UP000253410">
    <property type="component" value="Unassembled WGS sequence"/>
</dbReference>